<dbReference type="InterPro" id="IPR036291">
    <property type="entry name" value="NAD(P)-bd_dom_sf"/>
</dbReference>
<organism evidence="4 5">
    <name type="scientific">Microlunatus sagamiharensis</name>
    <dbReference type="NCBI Taxonomy" id="546874"/>
    <lineage>
        <taxon>Bacteria</taxon>
        <taxon>Bacillati</taxon>
        <taxon>Actinomycetota</taxon>
        <taxon>Actinomycetes</taxon>
        <taxon>Propionibacteriales</taxon>
        <taxon>Propionibacteriaceae</taxon>
        <taxon>Microlunatus</taxon>
    </lineage>
</organism>
<dbReference type="Proteomes" id="UP000198825">
    <property type="component" value="Chromosome I"/>
</dbReference>
<dbReference type="PANTHER" id="PTHR44169">
    <property type="entry name" value="NADPH-DEPENDENT 1-ACYLDIHYDROXYACETONE PHOSPHATE REDUCTASE"/>
    <property type="match status" value="1"/>
</dbReference>
<dbReference type="Gene3D" id="3.40.50.720">
    <property type="entry name" value="NAD(P)-binding Rossmann-like Domain"/>
    <property type="match status" value="1"/>
</dbReference>
<dbReference type="NCBIfam" id="NF006119">
    <property type="entry name" value="PRK08264.1-5"/>
    <property type="match status" value="1"/>
</dbReference>
<dbReference type="OrthoDB" id="3212478at2"/>
<evidence type="ECO:0000256" key="2">
    <source>
        <dbReference type="ARBA" id="ARBA00023002"/>
    </source>
</evidence>
<dbReference type="RefSeq" id="WP_091074507.1">
    <property type="nucleotide sequence ID" value="NZ_LT629799.1"/>
</dbReference>
<dbReference type="PRINTS" id="PR00081">
    <property type="entry name" value="GDHRDH"/>
</dbReference>
<reference evidence="5" key="1">
    <citation type="submission" date="2016-10" db="EMBL/GenBank/DDBJ databases">
        <authorList>
            <person name="Varghese N."/>
            <person name="Submissions S."/>
        </authorList>
    </citation>
    <scope>NUCLEOTIDE SEQUENCE [LARGE SCALE GENOMIC DNA]</scope>
    <source>
        <strain evidence="5">DSM 21743</strain>
    </source>
</reference>
<dbReference type="PRINTS" id="PR00080">
    <property type="entry name" value="SDRFAMILY"/>
</dbReference>
<dbReference type="GO" id="GO:0016491">
    <property type="term" value="F:oxidoreductase activity"/>
    <property type="evidence" value="ECO:0007669"/>
    <property type="project" value="UniProtKB-KW"/>
</dbReference>
<protein>
    <submittedName>
        <fullName evidence="4">Short-chain dehydrogenase</fullName>
    </submittedName>
</protein>
<proteinExistence type="inferred from homology"/>
<keyword evidence="5" id="KW-1185">Reference proteome</keyword>
<evidence type="ECO:0000313" key="5">
    <source>
        <dbReference type="Proteomes" id="UP000198825"/>
    </source>
</evidence>
<dbReference type="PANTHER" id="PTHR44169:SF6">
    <property type="entry name" value="NADPH-DEPENDENT 1-ACYLDIHYDROXYACETONE PHOSPHATE REDUCTASE"/>
    <property type="match status" value="1"/>
</dbReference>
<evidence type="ECO:0000313" key="4">
    <source>
        <dbReference type="EMBL" id="SDU93875.1"/>
    </source>
</evidence>
<dbReference type="InterPro" id="IPR002347">
    <property type="entry name" value="SDR_fam"/>
</dbReference>
<evidence type="ECO:0000256" key="3">
    <source>
        <dbReference type="RuleBase" id="RU000363"/>
    </source>
</evidence>
<sequence>MQSLQGRHVLVTGANGGLGEQFVAQGLERGAAKVYAAARSTRDWHDQRVVPLDLDLTDPEAPARAVAAAPDVDVLINNAGIAPAGDLITGPEEELRRVFETNFFGTLRLSNAFAPVLARNGGGTLLNILSAAAWVSMPTGYAASKAAMWSATNALRLALQGQGTQVVGLLVGMIDTPMTTRWDVPKVSAASVVAQAYDAVGDGSLEVLADETTRDLKARLNTPGEELYPWLGEQIAGLAAAAG</sequence>
<dbReference type="SUPFAM" id="SSF51735">
    <property type="entry name" value="NAD(P)-binding Rossmann-fold domains"/>
    <property type="match status" value="1"/>
</dbReference>
<comment type="similarity">
    <text evidence="1 3">Belongs to the short-chain dehydrogenases/reductases (SDR) family.</text>
</comment>
<keyword evidence="2" id="KW-0560">Oxidoreductase</keyword>
<accession>A0A1H2MLH2</accession>
<name>A0A1H2MLH2_9ACTN</name>
<dbReference type="Pfam" id="PF00106">
    <property type="entry name" value="adh_short"/>
    <property type="match status" value="1"/>
</dbReference>
<dbReference type="STRING" id="546874.SAMN04488544_2273"/>
<dbReference type="AlphaFoldDB" id="A0A1H2MLH2"/>
<gene>
    <name evidence="4" type="ORF">SAMN04488544_2273</name>
</gene>
<dbReference type="EMBL" id="LT629799">
    <property type="protein sequence ID" value="SDU93875.1"/>
    <property type="molecule type" value="Genomic_DNA"/>
</dbReference>
<evidence type="ECO:0000256" key="1">
    <source>
        <dbReference type="ARBA" id="ARBA00006484"/>
    </source>
</evidence>